<dbReference type="KEGG" id="bliq:INP51_06945"/>
<gene>
    <name evidence="1" type="ORF">INP51_06945</name>
</gene>
<keyword evidence="2" id="KW-1185">Reference proteome</keyword>
<evidence type="ECO:0000313" key="1">
    <source>
        <dbReference type="EMBL" id="QOV20664.1"/>
    </source>
</evidence>
<dbReference type="AlphaFoldDB" id="A0A7M2RKY9"/>
<proteinExistence type="predicted"/>
<dbReference type="Proteomes" id="UP000593601">
    <property type="component" value="Chromosome"/>
</dbReference>
<organism evidence="1 2">
    <name type="scientific">Blautia liquoris</name>
    <dbReference type="NCBI Taxonomy" id="2779518"/>
    <lineage>
        <taxon>Bacteria</taxon>
        <taxon>Bacillati</taxon>
        <taxon>Bacillota</taxon>
        <taxon>Clostridia</taxon>
        <taxon>Lachnospirales</taxon>
        <taxon>Lachnospiraceae</taxon>
        <taxon>Blautia</taxon>
    </lineage>
</organism>
<dbReference type="RefSeq" id="WP_193736978.1">
    <property type="nucleotide sequence ID" value="NZ_CP063304.1"/>
</dbReference>
<protein>
    <recommendedName>
        <fullName evidence="3">Peptidase M1 membrane alanine aminopeptidase domain-containing protein</fullName>
    </recommendedName>
</protein>
<reference evidence="1 2" key="1">
    <citation type="submission" date="2020-10" db="EMBL/GenBank/DDBJ databases">
        <title>Blautia liquoris sp.nov., isolated from the mud in a fermentation cellar used for the production of Chinese strong-flavoured liquor.</title>
        <authorList>
            <person name="Lu L."/>
        </authorList>
    </citation>
    <scope>NUCLEOTIDE SEQUENCE [LARGE SCALE GENOMIC DNA]</scope>
    <source>
        <strain evidence="1 2">LZLJ-3</strain>
    </source>
</reference>
<sequence>MGIEKIIELEWCDKDTMYALISHEIGHIWHMSAGGRFHCRKTQKEKAVFQLYSEGVAMWCEQKLCGDDGFYHGHKKDWLVWCKENIMGIKHEYFRRVQNNISVQDFFGDWCNYKGYSDVGYYLGCRFVRFLLSKYDLYQMVSLNNDILFDEFILFQKSSLRQPKALNTFFISFFVIGC</sequence>
<dbReference type="EMBL" id="CP063304">
    <property type="protein sequence ID" value="QOV20664.1"/>
    <property type="molecule type" value="Genomic_DNA"/>
</dbReference>
<accession>A0A7M2RKY9</accession>
<evidence type="ECO:0000313" key="2">
    <source>
        <dbReference type="Proteomes" id="UP000593601"/>
    </source>
</evidence>
<evidence type="ECO:0008006" key="3">
    <source>
        <dbReference type="Google" id="ProtNLM"/>
    </source>
</evidence>
<name>A0A7M2RKY9_9FIRM</name>